<feature type="region of interest" description="Disordered" evidence="3">
    <location>
        <begin position="82"/>
        <end position="107"/>
    </location>
</feature>
<dbReference type="AlphaFoldDB" id="V7BM56"/>
<dbReference type="OMA" id="TPICENC"/>
<dbReference type="EMBL" id="CM002293">
    <property type="protein sequence ID" value="ESW18125.1"/>
    <property type="molecule type" value="Genomic_DNA"/>
</dbReference>
<feature type="compositionally biased region" description="Basic and acidic residues" evidence="3">
    <location>
        <begin position="93"/>
        <end position="107"/>
    </location>
</feature>
<dbReference type="SMART" id="SM00343">
    <property type="entry name" value="ZnF_C2HC"/>
    <property type="match status" value="1"/>
</dbReference>
<name>V7BM56_PHAVU</name>
<sequence length="317" mass="36107">MKCLDRAWQPKVTAISESKDLTSLSVASLFGKLRKHELEMNRLNVQESEDKHTRSIALKASKHKGKQDSSDDSHEENLSLLSRKFSKFQMRNRNKDNNKDRYGNKKSNDFNSNNYTCFGCGEQGHIKADCPNKSKEKKSNYKEKKGKTKRAYVAWDDNEVPSSSSSSSEDEKANICLVAENDDESCKSSEVSSCASLNEQNYNELLEAFQETHDEANRLVLSNNRLKDLNSWLEKRVKSLEEDLEKAKSDFEKLENYFKNASCKCDTPICENCENLEKKVHYLVETVDKLSKEKSNFENVLSSQSCVFGNAGLGFNP</sequence>
<evidence type="ECO:0000313" key="5">
    <source>
        <dbReference type="EMBL" id="ESW18125.1"/>
    </source>
</evidence>
<evidence type="ECO:0000259" key="4">
    <source>
        <dbReference type="PROSITE" id="PS50158"/>
    </source>
</evidence>
<keyword evidence="1" id="KW-0479">Metal-binding</keyword>
<dbReference type="STRING" id="3885.V7BM56"/>
<accession>V7BM56</accession>
<proteinExistence type="predicted"/>
<feature type="domain" description="CCHC-type" evidence="4">
    <location>
        <begin position="117"/>
        <end position="132"/>
    </location>
</feature>
<evidence type="ECO:0000313" key="6">
    <source>
        <dbReference type="Proteomes" id="UP000000226"/>
    </source>
</evidence>
<dbReference type="GO" id="GO:0008270">
    <property type="term" value="F:zinc ion binding"/>
    <property type="evidence" value="ECO:0007669"/>
    <property type="project" value="UniProtKB-KW"/>
</dbReference>
<keyword evidence="1" id="KW-0863">Zinc-finger</keyword>
<feature type="coiled-coil region" evidence="2">
    <location>
        <begin position="199"/>
        <end position="293"/>
    </location>
</feature>
<dbReference type="Proteomes" id="UP000000226">
    <property type="component" value="Chromosome 6"/>
</dbReference>
<dbReference type="GO" id="GO:0003676">
    <property type="term" value="F:nucleic acid binding"/>
    <property type="evidence" value="ECO:0007669"/>
    <property type="project" value="InterPro"/>
</dbReference>
<gene>
    <name evidence="5" type="ORF">PHAVU_006G014800g</name>
</gene>
<dbReference type="InterPro" id="IPR036875">
    <property type="entry name" value="Znf_CCHC_sf"/>
</dbReference>
<keyword evidence="6" id="KW-1185">Reference proteome</keyword>
<keyword evidence="2" id="KW-0175">Coiled coil</keyword>
<protein>
    <recommendedName>
        <fullName evidence="4">CCHC-type domain-containing protein</fullName>
    </recommendedName>
</protein>
<reference evidence="6" key="1">
    <citation type="journal article" date="2014" name="Nat. Genet.">
        <title>A reference genome for common bean and genome-wide analysis of dual domestications.</title>
        <authorList>
            <person name="Schmutz J."/>
            <person name="McClean P.E."/>
            <person name="Mamidi S."/>
            <person name="Wu G.A."/>
            <person name="Cannon S.B."/>
            <person name="Grimwood J."/>
            <person name="Jenkins J."/>
            <person name="Shu S."/>
            <person name="Song Q."/>
            <person name="Chavarro C."/>
            <person name="Torres-Torres M."/>
            <person name="Geffroy V."/>
            <person name="Moghaddam S.M."/>
            <person name="Gao D."/>
            <person name="Abernathy B."/>
            <person name="Barry K."/>
            <person name="Blair M."/>
            <person name="Brick M.A."/>
            <person name="Chovatia M."/>
            <person name="Gepts P."/>
            <person name="Goodstein D.M."/>
            <person name="Gonzales M."/>
            <person name="Hellsten U."/>
            <person name="Hyten D.L."/>
            <person name="Jia G."/>
            <person name="Kelly J.D."/>
            <person name="Kudrna D."/>
            <person name="Lee R."/>
            <person name="Richard M.M."/>
            <person name="Miklas P.N."/>
            <person name="Osorno J.M."/>
            <person name="Rodrigues J."/>
            <person name="Thareau V."/>
            <person name="Urrea C.A."/>
            <person name="Wang M."/>
            <person name="Yu Y."/>
            <person name="Zhang M."/>
            <person name="Wing R.A."/>
            <person name="Cregan P.B."/>
            <person name="Rokhsar D.S."/>
            <person name="Jackson S.A."/>
        </authorList>
    </citation>
    <scope>NUCLEOTIDE SEQUENCE [LARGE SCALE GENOMIC DNA]</scope>
    <source>
        <strain evidence="6">cv. G19833</strain>
    </source>
</reference>
<dbReference type="Gramene" id="ESW18125">
    <property type="protein sequence ID" value="ESW18125"/>
    <property type="gene ID" value="PHAVU_006G014800g"/>
</dbReference>
<organism evidence="5 6">
    <name type="scientific">Phaseolus vulgaris</name>
    <name type="common">Kidney bean</name>
    <name type="synonym">French bean</name>
    <dbReference type="NCBI Taxonomy" id="3885"/>
    <lineage>
        <taxon>Eukaryota</taxon>
        <taxon>Viridiplantae</taxon>
        <taxon>Streptophyta</taxon>
        <taxon>Embryophyta</taxon>
        <taxon>Tracheophyta</taxon>
        <taxon>Spermatophyta</taxon>
        <taxon>Magnoliopsida</taxon>
        <taxon>eudicotyledons</taxon>
        <taxon>Gunneridae</taxon>
        <taxon>Pentapetalae</taxon>
        <taxon>rosids</taxon>
        <taxon>fabids</taxon>
        <taxon>Fabales</taxon>
        <taxon>Fabaceae</taxon>
        <taxon>Papilionoideae</taxon>
        <taxon>50 kb inversion clade</taxon>
        <taxon>NPAAA clade</taxon>
        <taxon>indigoferoid/millettioid clade</taxon>
        <taxon>Phaseoleae</taxon>
        <taxon>Phaseolus</taxon>
    </lineage>
</organism>
<dbReference type="OrthoDB" id="1932348at2759"/>
<evidence type="ECO:0000256" key="2">
    <source>
        <dbReference type="SAM" id="Coils"/>
    </source>
</evidence>
<evidence type="ECO:0000256" key="3">
    <source>
        <dbReference type="SAM" id="MobiDB-lite"/>
    </source>
</evidence>
<evidence type="ECO:0000256" key="1">
    <source>
        <dbReference type="PROSITE-ProRule" id="PRU00047"/>
    </source>
</evidence>
<dbReference type="SUPFAM" id="SSF57756">
    <property type="entry name" value="Retrovirus zinc finger-like domains"/>
    <property type="match status" value="1"/>
</dbReference>
<dbReference type="InterPro" id="IPR001878">
    <property type="entry name" value="Znf_CCHC"/>
</dbReference>
<dbReference type="SMR" id="V7BM56"/>
<dbReference type="Gene3D" id="4.10.60.10">
    <property type="entry name" value="Zinc finger, CCHC-type"/>
    <property type="match status" value="1"/>
</dbReference>
<dbReference type="PROSITE" id="PS50158">
    <property type="entry name" value="ZF_CCHC"/>
    <property type="match status" value="1"/>
</dbReference>
<keyword evidence="1" id="KW-0862">Zinc</keyword>